<dbReference type="Gene3D" id="3.40.50.1820">
    <property type="entry name" value="alpha/beta hydrolase"/>
    <property type="match status" value="1"/>
</dbReference>
<dbReference type="KEGG" id="nar:Saro_1653"/>
<dbReference type="STRING" id="279238.Saro_1653"/>
<dbReference type="GO" id="GO:0016787">
    <property type="term" value="F:hydrolase activity"/>
    <property type="evidence" value="ECO:0007669"/>
    <property type="project" value="InterPro"/>
</dbReference>
<dbReference type="InterPro" id="IPR010662">
    <property type="entry name" value="RBBP9/YdeN"/>
</dbReference>
<sequence>MTHDSSLRAGRDPLILTVPGLSNSGAGHWQTLWEQELPDCRRVDLGLWDDPHRNTWVNKINLAVHRAERPVVLVAHSLGCLAVAWWAEFEKPANGKVLGALLVAPPDVEVRPIDRRLTRFAPFPHGELPFPSILVASRNDPYMGIGQARHLARAWGSRFADAGEAGHINADSGLGDWTFGRLLLNQLLPRPLALDSSASRGVVGNFQPDRALRRLGA</sequence>
<reference evidence="2" key="1">
    <citation type="submission" date="2006-01" db="EMBL/GenBank/DDBJ databases">
        <title>Complete sequence of Novosphingobium aromaticivorans DSM 12444.</title>
        <authorList>
            <consortium name="US DOE Joint Genome Institute"/>
            <person name="Copeland A."/>
            <person name="Lucas S."/>
            <person name="Lapidus A."/>
            <person name="Barry K."/>
            <person name="Detter J.C."/>
            <person name="Glavina T."/>
            <person name="Hammon N."/>
            <person name="Israni S."/>
            <person name="Pitluck S."/>
            <person name="Chain P."/>
            <person name="Malfatti S."/>
            <person name="Shin M."/>
            <person name="Vergez L."/>
            <person name="Schmutz J."/>
            <person name="Larimer F."/>
            <person name="Land M."/>
            <person name="Kyrpides N."/>
            <person name="Ivanova N."/>
            <person name="Fredrickson J."/>
            <person name="Balkwill D."/>
            <person name="Romine M.F."/>
            <person name="Richardson P."/>
        </authorList>
    </citation>
    <scope>NUCLEOTIDE SEQUENCE [LARGE SCALE GENOMIC DNA]</scope>
    <source>
        <strain evidence="2">ATCC 700278 / DSM 12444 / CCUG 56034 / CIP 105152 / NBRC 16084 / F199</strain>
    </source>
</reference>
<gene>
    <name evidence="1" type="ordered locus">Saro_1653</name>
</gene>
<dbReference type="Proteomes" id="UP000009134">
    <property type="component" value="Chromosome"/>
</dbReference>
<proteinExistence type="predicted"/>
<dbReference type="AlphaFoldDB" id="Q2G7T0"/>
<accession>Q2G7T0</accession>
<organism evidence="1 2">
    <name type="scientific">Novosphingobium aromaticivorans (strain ATCC 700278 / DSM 12444 / CCUG 56034 / CIP 105152 / NBRC 16084 / F199)</name>
    <dbReference type="NCBI Taxonomy" id="279238"/>
    <lineage>
        <taxon>Bacteria</taxon>
        <taxon>Pseudomonadati</taxon>
        <taxon>Pseudomonadota</taxon>
        <taxon>Alphaproteobacteria</taxon>
        <taxon>Sphingomonadales</taxon>
        <taxon>Sphingomonadaceae</taxon>
        <taxon>Novosphingobium</taxon>
    </lineage>
</organism>
<dbReference type="SUPFAM" id="SSF53474">
    <property type="entry name" value="alpha/beta-Hydrolases"/>
    <property type="match status" value="1"/>
</dbReference>
<protein>
    <recommendedName>
        <fullName evidence="3">Esterase</fullName>
    </recommendedName>
</protein>
<dbReference type="eggNOG" id="COG3545">
    <property type="taxonomic scope" value="Bacteria"/>
</dbReference>
<dbReference type="HOGENOM" id="CLU_088863_2_2_5"/>
<dbReference type="RefSeq" id="WP_011445303.1">
    <property type="nucleotide sequence ID" value="NC_007794.1"/>
</dbReference>
<dbReference type="InterPro" id="IPR029058">
    <property type="entry name" value="AB_hydrolase_fold"/>
</dbReference>
<dbReference type="Pfam" id="PF06821">
    <property type="entry name" value="Ser_hydrolase"/>
    <property type="match status" value="1"/>
</dbReference>
<dbReference type="EMBL" id="CP000248">
    <property type="protein sequence ID" value="ABD26093.1"/>
    <property type="molecule type" value="Genomic_DNA"/>
</dbReference>
<evidence type="ECO:0000313" key="2">
    <source>
        <dbReference type="Proteomes" id="UP000009134"/>
    </source>
</evidence>
<evidence type="ECO:0008006" key="3">
    <source>
        <dbReference type="Google" id="ProtNLM"/>
    </source>
</evidence>
<keyword evidence="2" id="KW-1185">Reference proteome</keyword>
<dbReference type="ESTHER" id="novad-q2g7t0">
    <property type="family name" value="Hydrolase_RBBP9_YdeN"/>
</dbReference>
<evidence type="ECO:0000313" key="1">
    <source>
        <dbReference type="EMBL" id="ABD26093.1"/>
    </source>
</evidence>
<name>Q2G7T0_NOVAD</name>